<dbReference type="InterPro" id="IPR000719">
    <property type="entry name" value="Prot_kinase_dom"/>
</dbReference>
<dbReference type="GO" id="GO:0005524">
    <property type="term" value="F:ATP binding"/>
    <property type="evidence" value="ECO:0007669"/>
    <property type="project" value="UniProtKB-UniRule"/>
</dbReference>
<evidence type="ECO:0000256" key="6">
    <source>
        <dbReference type="ARBA" id="ARBA00022840"/>
    </source>
</evidence>
<dbReference type="SMART" id="SM00233">
    <property type="entry name" value="PH"/>
    <property type="match status" value="2"/>
</dbReference>
<dbReference type="FunFam" id="3.30.200.20:FF:000042">
    <property type="entry name" value="Aurora kinase A"/>
    <property type="match status" value="1"/>
</dbReference>
<dbReference type="InterPro" id="IPR008271">
    <property type="entry name" value="Ser/Thr_kinase_AS"/>
</dbReference>
<keyword evidence="2" id="KW-0723">Serine/threonine-protein kinase</keyword>
<evidence type="ECO:0000313" key="12">
    <source>
        <dbReference type="EMBL" id="CAH0370603.1"/>
    </source>
</evidence>
<dbReference type="PANTHER" id="PTHR24356">
    <property type="entry name" value="SERINE/THREONINE-PROTEIN KINASE"/>
    <property type="match status" value="1"/>
</dbReference>
<dbReference type="PROSITE" id="PS00108">
    <property type="entry name" value="PROTEIN_KINASE_ST"/>
    <property type="match status" value="1"/>
</dbReference>
<dbReference type="PROSITE" id="PS00107">
    <property type="entry name" value="PROTEIN_KINASE_ATP"/>
    <property type="match status" value="1"/>
</dbReference>
<keyword evidence="13" id="KW-1185">Reference proteome</keyword>
<dbReference type="EC" id="2.7.11.1" evidence="1"/>
<comment type="caution">
    <text evidence="12">The sequence shown here is derived from an EMBL/GenBank/DDBJ whole genome shotgun (WGS) entry which is preliminary data.</text>
</comment>
<dbReference type="InterPro" id="IPR001849">
    <property type="entry name" value="PH_domain"/>
</dbReference>
<evidence type="ECO:0000259" key="10">
    <source>
        <dbReference type="PROSITE" id="PS50003"/>
    </source>
</evidence>
<feature type="binding site" evidence="9">
    <location>
        <position position="48"/>
    </location>
    <ligand>
        <name>ATP</name>
        <dbReference type="ChEBI" id="CHEBI:30616"/>
    </ligand>
</feature>
<dbReference type="InterPro" id="IPR011993">
    <property type="entry name" value="PH-like_dom_sf"/>
</dbReference>
<comment type="catalytic activity">
    <reaction evidence="7">
        <text>L-threonyl-[protein] + ATP = O-phospho-L-threonyl-[protein] + ADP + H(+)</text>
        <dbReference type="Rhea" id="RHEA:46608"/>
        <dbReference type="Rhea" id="RHEA-COMP:11060"/>
        <dbReference type="Rhea" id="RHEA-COMP:11605"/>
        <dbReference type="ChEBI" id="CHEBI:15378"/>
        <dbReference type="ChEBI" id="CHEBI:30013"/>
        <dbReference type="ChEBI" id="CHEBI:30616"/>
        <dbReference type="ChEBI" id="CHEBI:61977"/>
        <dbReference type="ChEBI" id="CHEBI:456216"/>
        <dbReference type="EC" id="2.7.11.1"/>
    </reaction>
</comment>
<dbReference type="PROSITE" id="PS50003">
    <property type="entry name" value="PH_DOMAIN"/>
    <property type="match status" value="2"/>
</dbReference>
<protein>
    <recommendedName>
        <fullName evidence="1">non-specific serine/threonine protein kinase</fullName>
        <ecNumber evidence="1">2.7.11.1</ecNumber>
    </recommendedName>
</protein>
<evidence type="ECO:0000256" key="1">
    <source>
        <dbReference type="ARBA" id="ARBA00012513"/>
    </source>
</evidence>
<evidence type="ECO:0000256" key="7">
    <source>
        <dbReference type="ARBA" id="ARBA00047899"/>
    </source>
</evidence>
<evidence type="ECO:0000256" key="2">
    <source>
        <dbReference type="ARBA" id="ARBA00022527"/>
    </source>
</evidence>
<evidence type="ECO:0000256" key="3">
    <source>
        <dbReference type="ARBA" id="ARBA00022679"/>
    </source>
</evidence>
<feature type="domain" description="PH" evidence="10">
    <location>
        <begin position="391"/>
        <end position="486"/>
    </location>
</feature>
<dbReference type="Gene3D" id="2.30.29.30">
    <property type="entry name" value="Pleckstrin-homology domain (PH domain)/Phosphotyrosine-binding domain (PTB)"/>
    <property type="match status" value="2"/>
</dbReference>
<evidence type="ECO:0000256" key="4">
    <source>
        <dbReference type="ARBA" id="ARBA00022741"/>
    </source>
</evidence>
<dbReference type="Proteomes" id="UP000789595">
    <property type="component" value="Unassembled WGS sequence"/>
</dbReference>
<dbReference type="PROSITE" id="PS50011">
    <property type="entry name" value="PROTEIN_KINASE_DOM"/>
    <property type="match status" value="1"/>
</dbReference>
<dbReference type="PANTHER" id="PTHR24356:SF163">
    <property type="entry name" value="3-PHOSPHOINOSITIDE-DEPENDENT PROTEIN KINASE 1-RELATED"/>
    <property type="match status" value="1"/>
</dbReference>
<dbReference type="Gene3D" id="1.10.510.10">
    <property type="entry name" value="Transferase(Phosphotransferase) domain 1"/>
    <property type="match status" value="1"/>
</dbReference>
<dbReference type="SUPFAM" id="SSF56112">
    <property type="entry name" value="Protein kinase-like (PK-like)"/>
    <property type="match status" value="1"/>
</dbReference>
<evidence type="ECO:0000256" key="9">
    <source>
        <dbReference type="PROSITE-ProRule" id="PRU10141"/>
    </source>
</evidence>
<name>A0A8J2SEY5_9STRA</name>
<evidence type="ECO:0000259" key="11">
    <source>
        <dbReference type="PROSITE" id="PS50011"/>
    </source>
</evidence>
<dbReference type="EMBL" id="CAKKNE010000003">
    <property type="protein sequence ID" value="CAH0370603.1"/>
    <property type="molecule type" value="Genomic_DNA"/>
</dbReference>
<evidence type="ECO:0000256" key="5">
    <source>
        <dbReference type="ARBA" id="ARBA00022777"/>
    </source>
</evidence>
<dbReference type="InterPro" id="IPR033931">
    <property type="entry name" value="PDK1-typ_PH"/>
</dbReference>
<dbReference type="InterPro" id="IPR011009">
    <property type="entry name" value="Kinase-like_dom_sf"/>
</dbReference>
<dbReference type="InterPro" id="IPR017441">
    <property type="entry name" value="Protein_kinase_ATP_BS"/>
</dbReference>
<dbReference type="SUPFAM" id="SSF50729">
    <property type="entry name" value="PH domain-like"/>
    <property type="match status" value="2"/>
</dbReference>
<dbReference type="Pfam" id="PF00169">
    <property type="entry name" value="PH"/>
    <property type="match status" value="1"/>
</dbReference>
<dbReference type="Gene3D" id="3.30.200.20">
    <property type="entry name" value="Phosphorylase Kinase, domain 1"/>
    <property type="match status" value="1"/>
</dbReference>
<comment type="catalytic activity">
    <reaction evidence="8">
        <text>L-seryl-[protein] + ATP = O-phospho-L-seryl-[protein] + ADP + H(+)</text>
        <dbReference type="Rhea" id="RHEA:17989"/>
        <dbReference type="Rhea" id="RHEA-COMP:9863"/>
        <dbReference type="Rhea" id="RHEA-COMP:11604"/>
        <dbReference type="ChEBI" id="CHEBI:15378"/>
        <dbReference type="ChEBI" id="CHEBI:29999"/>
        <dbReference type="ChEBI" id="CHEBI:30616"/>
        <dbReference type="ChEBI" id="CHEBI:83421"/>
        <dbReference type="ChEBI" id="CHEBI:456216"/>
        <dbReference type="EC" id="2.7.11.1"/>
    </reaction>
</comment>
<feature type="domain" description="PH" evidence="10">
    <location>
        <begin position="492"/>
        <end position="591"/>
    </location>
</feature>
<sequence length="593" mass="65539">MAAQTQASERRKESSPANYAFGRVLGEGAFAHCVLAKQRSTKTTVAVKIMLKRHVEREGKVRAVHAEREALARARSDHIVRLIETFQDRDYLFFVLEFCSGGDLRRLLDANIPSIRGEHGLTKYASSFYAGDVLLGLQFLHSLDIAHRDLKPENVLIDNKGRCKLGDFGAVLDLTSGQRAGSFDGASPRPLDAVVMSAPSSRVIRTRAGTAEYVSPEVLEGESTTTKCDLWALGCLVFQLSTGRLPFTGATDFLVWEKIVAFADGNRDEVDFTSVSEDVEDLVRRLCRRDPSSRLCGEELEAHAFFVCPVADIRASRACVPWTPEPCSHTCEASFSVEYMLDLEAGSYGDNVPTLRESETSVASTKKLVGSASSRRALTDYDWDASLSSERVVAKGILWKRKGLFWRERVFLLTSAPRLVYYDASKKVPERKGCVEWPADAPPKIRRRSPSRFDVCVAGRDYHLAAKGDGDDSADAWITRLSRVFSGDLSPKVGRQGWIYKRGGGGTSSAYRRRYAILRGNQLFYYRRPPAQQAVSPQGVVRVLSASIAPEDMPGKAAFTMATDSGRTFYVCVETAEERAAWLAVLPEADPCS</sequence>
<dbReference type="GO" id="GO:0035556">
    <property type="term" value="P:intracellular signal transduction"/>
    <property type="evidence" value="ECO:0007669"/>
    <property type="project" value="TreeGrafter"/>
</dbReference>
<dbReference type="Pfam" id="PF14593">
    <property type="entry name" value="PH_3"/>
    <property type="match status" value="1"/>
</dbReference>
<dbReference type="Pfam" id="PF00069">
    <property type="entry name" value="Pkinase"/>
    <property type="match status" value="1"/>
</dbReference>
<dbReference type="InterPro" id="IPR050236">
    <property type="entry name" value="Ser_Thr_kinase_AGC"/>
</dbReference>
<feature type="domain" description="Protein kinase" evidence="11">
    <location>
        <begin position="19"/>
        <end position="306"/>
    </location>
</feature>
<dbReference type="GO" id="GO:0004674">
    <property type="term" value="F:protein serine/threonine kinase activity"/>
    <property type="evidence" value="ECO:0007669"/>
    <property type="project" value="UniProtKB-KW"/>
</dbReference>
<evidence type="ECO:0000256" key="8">
    <source>
        <dbReference type="ARBA" id="ARBA00048679"/>
    </source>
</evidence>
<accession>A0A8J2SEY5</accession>
<keyword evidence="6 9" id="KW-0067">ATP-binding</keyword>
<evidence type="ECO:0000313" key="13">
    <source>
        <dbReference type="Proteomes" id="UP000789595"/>
    </source>
</evidence>
<keyword evidence="5" id="KW-0418">Kinase</keyword>
<keyword evidence="3" id="KW-0808">Transferase</keyword>
<dbReference type="OrthoDB" id="347657at2759"/>
<organism evidence="12 13">
    <name type="scientific">Pelagomonas calceolata</name>
    <dbReference type="NCBI Taxonomy" id="35677"/>
    <lineage>
        <taxon>Eukaryota</taxon>
        <taxon>Sar</taxon>
        <taxon>Stramenopiles</taxon>
        <taxon>Ochrophyta</taxon>
        <taxon>Pelagophyceae</taxon>
        <taxon>Pelagomonadales</taxon>
        <taxon>Pelagomonadaceae</taxon>
        <taxon>Pelagomonas</taxon>
    </lineage>
</organism>
<dbReference type="SMART" id="SM00220">
    <property type="entry name" value="S_TKc"/>
    <property type="match status" value="1"/>
</dbReference>
<keyword evidence="4 9" id="KW-0547">Nucleotide-binding</keyword>
<gene>
    <name evidence="12" type="ORF">PECAL_3P04990</name>
</gene>
<dbReference type="AlphaFoldDB" id="A0A8J2SEY5"/>
<reference evidence="12" key="1">
    <citation type="submission" date="2021-11" db="EMBL/GenBank/DDBJ databases">
        <authorList>
            <consortium name="Genoscope - CEA"/>
            <person name="William W."/>
        </authorList>
    </citation>
    <scope>NUCLEOTIDE SEQUENCE</scope>
</reference>
<proteinExistence type="predicted"/>